<dbReference type="SUPFAM" id="SSF56300">
    <property type="entry name" value="Metallo-dependent phosphatases"/>
    <property type="match status" value="1"/>
</dbReference>
<evidence type="ECO:0000313" key="2">
    <source>
        <dbReference type="EMBL" id="RAI38143.1"/>
    </source>
</evidence>
<dbReference type="CDD" id="cd00144">
    <property type="entry name" value="MPP_PPP_family"/>
    <property type="match status" value="1"/>
</dbReference>
<dbReference type="Proteomes" id="UP000249130">
    <property type="component" value="Unassembled WGS sequence"/>
</dbReference>
<feature type="domain" description="Serine/threonine specific protein phosphatases" evidence="1">
    <location>
        <begin position="68"/>
        <end position="73"/>
    </location>
</feature>
<dbReference type="GO" id="GO:0110154">
    <property type="term" value="P:RNA decapping"/>
    <property type="evidence" value="ECO:0007669"/>
    <property type="project" value="TreeGrafter"/>
</dbReference>
<sequence>MRTYAIGDVHGMVYLLRRLIGRCLQDGRGHALRFVLLGDYVDRGPNTKESVQQIFQLQQARPAKFICLRGNHEALLLAACQGEAAERHWLMNGGTATLRSYGAQRSMDLPADHLEWLKALPTSHDDGLRLFVHAGIDPNRPIDQQVDHDLLWIRDRFLEDERNHGRFIVHGHTPLSDGFPDLRTNRVNLDTGAGYGGPLTAAVFDDVDARPIRFIQAVP</sequence>
<dbReference type="GO" id="GO:0016791">
    <property type="term" value="F:phosphatase activity"/>
    <property type="evidence" value="ECO:0007669"/>
    <property type="project" value="TreeGrafter"/>
</dbReference>
<organism evidence="2 3">
    <name type="scientific">Rhodoplanes roseus</name>
    <dbReference type="NCBI Taxonomy" id="29409"/>
    <lineage>
        <taxon>Bacteria</taxon>
        <taxon>Pseudomonadati</taxon>
        <taxon>Pseudomonadota</taxon>
        <taxon>Alphaproteobacteria</taxon>
        <taxon>Hyphomicrobiales</taxon>
        <taxon>Nitrobacteraceae</taxon>
        <taxon>Rhodoplanes</taxon>
    </lineage>
</organism>
<comment type="caution">
    <text evidence="2">The sequence shown here is derived from an EMBL/GenBank/DDBJ whole genome shotgun (WGS) entry which is preliminary data.</text>
</comment>
<gene>
    <name evidence="2" type="ORF">CH341_28400</name>
</gene>
<name>A0A327KKT5_9BRAD</name>
<dbReference type="GO" id="GO:0008803">
    <property type="term" value="F:bis(5'-nucleosyl)-tetraphosphatase (symmetrical) activity"/>
    <property type="evidence" value="ECO:0007669"/>
    <property type="project" value="TreeGrafter"/>
</dbReference>
<evidence type="ECO:0000259" key="1">
    <source>
        <dbReference type="PROSITE" id="PS00125"/>
    </source>
</evidence>
<dbReference type="InterPro" id="IPR004843">
    <property type="entry name" value="Calcineurin-like_PHP"/>
</dbReference>
<dbReference type="InterPro" id="IPR029052">
    <property type="entry name" value="Metallo-depent_PP-like"/>
</dbReference>
<evidence type="ECO:0000313" key="3">
    <source>
        <dbReference type="Proteomes" id="UP000249130"/>
    </source>
</evidence>
<protein>
    <recommendedName>
        <fullName evidence="1">Serine/threonine specific protein phosphatases domain-containing protein</fullName>
    </recommendedName>
</protein>
<proteinExistence type="predicted"/>
<dbReference type="RefSeq" id="WP_111422547.1">
    <property type="nucleotide sequence ID" value="NZ_NPEX01000383.1"/>
</dbReference>
<dbReference type="PROSITE" id="PS00125">
    <property type="entry name" value="SER_THR_PHOSPHATASE"/>
    <property type="match status" value="1"/>
</dbReference>
<dbReference type="Pfam" id="PF00149">
    <property type="entry name" value="Metallophos"/>
    <property type="match status" value="1"/>
</dbReference>
<accession>A0A327KKT5</accession>
<dbReference type="AlphaFoldDB" id="A0A327KKT5"/>
<dbReference type="OrthoDB" id="9807890at2"/>
<dbReference type="GO" id="GO:0005737">
    <property type="term" value="C:cytoplasm"/>
    <property type="evidence" value="ECO:0007669"/>
    <property type="project" value="TreeGrafter"/>
</dbReference>
<dbReference type="PANTHER" id="PTHR42850:SF4">
    <property type="entry name" value="ZINC-DEPENDENT ENDOPOLYPHOSPHATASE"/>
    <property type="match status" value="1"/>
</dbReference>
<dbReference type="InterPro" id="IPR050126">
    <property type="entry name" value="Ap4A_hydrolase"/>
</dbReference>
<dbReference type="EMBL" id="NPEX01000383">
    <property type="protein sequence ID" value="RAI38143.1"/>
    <property type="molecule type" value="Genomic_DNA"/>
</dbReference>
<keyword evidence="3" id="KW-1185">Reference proteome</keyword>
<reference evidence="2 3" key="1">
    <citation type="submission" date="2017-07" db="EMBL/GenBank/DDBJ databases">
        <title>Draft Genome Sequences of Select Purple Nonsulfur Bacteria.</title>
        <authorList>
            <person name="Lasarre B."/>
            <person name="Mckinlay J.B."/>
        </authorList>
    </citation>
    <scope>NUCLEOTIDE SEQUENCE [LARGE SCALE GENOMIC DNA]</scope>
    <source>
        <strain evidence="2 3">DSM 5909</strain>
    </source>
</reference>
<dbReference type="InterPro" id="IPR006186">
    <property type="entry name" value="Ser/Thr-sp_prot-phosphatase"/>
</dbReference>
<dbReference type="PANTHER" id="PTHR42850">
    <property type="entry name" value="METALLOPHOSPHOESTERASE"/>
    <property type="match status" value="1"/>
</dbReference>
<dbReference type="Gene3D" id="3.60.21.10">
    <property type="match status" value="1"/>
</dbReference>